<dbReference type="Pfam" id="PF07596">
    <property type="entry name" value="SBP_bac_10"/>
    <property type="match status" value="1"/>
</dbReference>
<dbReference type="InterPro" id="IPR011453">
    <property type="entry name" value="DUF1559"/>
</dbReference>
<comment type="caution">
    <text evidence="2">The sequence shown here is derived from an EMBL/GenBank/DDBJ whole genome shotgun (WGS) entry which is preliminary data.</text>
</comment>
<evidence type="ECO:0000313" key="3">
    <source>
        <dbReference type="Proteomes" id="UP000536179"/>
    </source>
</evidence>
<dbReference type="PANTHER" id="PTHR30093:SF2">
    <property type="entry name" value="TYPE II SECRETION SYSTEM PROTEIN H"/>
    <property type="match status" value="1"/>
</dbReference>
<reference evidence="2 3" key="1">
    <citation type="submission" date="2020-08" db="EMBL/GenBank/DDBJ databases">
        <title>Genomic Encyclopedia of Type Strains, Phase III (KMG-III): the genomes of soil and plant-associated and newly described type strains.</title>
        <authorList>
            <person name="Whitman W."/>
        </authorList>
    </citation>
    <scope>NUCLEOTIDE SEQUENCE [LARGE SCALE GENOMIC DNA]</scope>
    <source>
        <strain evidence="2 3">CECT 8075</strain>
    </source>
</reference>
<evidence type="ECO:0000259" key="1">
    <source>
        <dbReference type="Pfam" id="PF07596"/>
    </source>
</evidence>
<dbReference type="RefSeq" id="WP_184309889.1">
    <property type="nucleotide sequence ID" value="NZ_JACHXU010000040.1"/>
</dbReference>
<dbReference type="PANTHER" id="PTHR30093">
    <property type="entry name" value="GENERAL SECRETION PATHWAY PROTEIN G"/>
    <property type="match status" value="1"/>
</dbReference>
<sequence length="378" mass="40701">MNRIFETSSSAITLLVCVLVLLSLGAMSMPGARELASADRCRSNMQQIGLAVHNYHSAYNAMPMGVGGTTGEMRFPRKLSRERDSNRGRLSGFAALLPFLEQRAAWSKLAKVGPDGFPAMGPVPSYDPSEYTLWSVQFDGFLCPSDPAVKKDFGMRSYMMNYGDAVDSVGRLFDDSAEDRVLRLDVGRGVFVPHTLIKFRDILDGLSNTAMISETIIGVGTKNSGAMVVRGVDDLIASPGNALKTATSAHKPYRSGQTIWSVGKGSRWPEGSFLTNAFTTVLPPNGPSATLLQDPESGCLSASSYHLDGVNVLMASGAVRFVSNAIDIGDSNARSISPLFDNVGQESPYGVWGAMGTRASKEIIPSEREARFQTYSNE</sequence>
<dbReference type="Proteomes" id="UP000536179">
    <property type="component" value="Unassembled WGS sequence"/>
</dbReference>
<feature type="domain" description="DUF1559" evidence="1">
    <location>
        <begin position="32"/>
        <end position="328"/>
    </location>
</feature>
<gene>
    <name evidence="2" type="ORF">FHS27_006364</name>
</gene>
<dbReference type="EMBL" id="JACHXU010000040">
    <property type="protein sequence ID" value="MBB3210517.1"/>
    <property type="molecule type" value="Genomic_DNA"/>
</dbReference>
<protein>
    <recommendedName>
        <fullName evidence="1">DUF1559 domain-containing protein</fullName>
    </recommendedName>
</protein>
<keyword evidence="3" id="KW-1185">Reference proteome</keyword>
<accession>A0A7W5H8B2</accession>
<organism evidence="2 3">
    <name type="scientific">Aporhodopirellula rubra</name>
    <dbReference type="NCBI Taxonomy" id="980271"/>
    <lineage>
        <taxon>Bacteria</taxon>
        <taxon>Pseudomonadati</taxon>
        <taxon>Planctomycetota</taxon>
        <taxon>Planctomycetia</taxon>
        <taxon>Pirellulales</taxon>
        <taxon>Pirellulaceae</taxon>
        <taxon>Aporhodopirellula</taxon>
    </lineage>
</organism>
<evidence type="ECO:0000313" key="2">
    <source>
        <dbReference type="EMBL" id="MBB3210517.1"/>
    </source>
</evidence>
<proteinExistence type="predicted"/>
<dbReference type="AlphaFoldDB" id="A0A7W5H8B2"/>
<name>A0A7W5H8B2_9BACT</name>